<proteinExistence type="predicted"/>
<keyword evidence="4" id="KW-1185">Reference proteome</keyword>
<evidence type="ECO:0000313" key="3">
    <source>
        <dbReference type="EMBL" id="CAL4807020.1"/>
    </source>
</evidence>
<feature type="region of interest" description="Disordered" evidence="1">
    <location>
        <begin position="1"/>
        <end position="50"/>
    </location>
</feature>
<feature type="compositionally biased region" description="Low complexity" evidence="1">
    <location>
        <begin position="301"/>
        <end position="319"/>
    </location>
</feature>
<dbReference type="OrthoDB" id="437354at2759"/>
<feature type="region of interest" description="Disordered" evidence="1">
    <location>
        <begin position="1534"/>
        <end position="1555"/>
    </location>
</feature>
<dbReference type="Proteomes" id="UP001152797">
    <property type="component" value="Unassembled WGS sequence"/>
</dbReference>
<sequence>MVAELEKKTGSCVWSSTWTSPTRGQIPGKTGKGKAKGQGKAQERTRSARAIERRILRGAARRAEGLLNTTVEAASGTTNRPDHNELDYVEGLRLQAVPEQEVPEFLDVNRTVVGGLPTHSKAGGATKRVWRKFEKDYPSLAKVVQSTPGGKARKSFAQEEGGRRVAQGLVAPRAQVVPTTLPPPEQRGEEAVGEEEETHAATSVWYSVDEFGNFKEEVDDSPEEEERPKTEQASSAASSSSVGVSEVARAVQDLELRSQKASEERNPEGREEGRDYQREELEDREERDYQREELEDRRSNWSETASSSSTSWSRSTWSSNWGSDQSRAWAGRREFERTSKSVFSEEEKVSILAHVAPPELQQSIFMHSDALGTYAKIRDYIEQYLINKNVWKRPQGSQFGITKAANKVDDGGLMDMTVTDSAESLLSVFNMVEKGVRFEEEKEPDTWRMETNEEGEFVVRVHNTARFQLFSPERMADLPVPINRLLPGRLTKIYFSEDGSHVEDQSLWTRKQTSAKNMGREWLGESWFRLKPETEIPEKKDAEIEEAKKVEGVRDPDQDMDEFFLDWVYVEDRVQPDPIDQDQAEREVFREQRQLHEEGEVKEQAQEVDVPKAPSAQQREEHRLHHANFEPWCETCIKGQGRGAPHRRSKEDKKEHIIYSDYMFFSVDGEMVNRSEGKKQKGLITVLTAICKDSQYPFAMVVPSKGGGYYSRDALAAWIRDLGWNKVTIQIDQENSMNKLFDRVRDLMPERVEIRKSPRYSSQSLADGEMVNGLIAGKIRTWLCELSESYATKIGTEHYVFPWIVRHSAWTLARFHVNKSKTTAFRVIKGRDYVGELIPFGETVMGKFPKVKDKSAPRWTKGVPWNTVLGIEKTKPEAISSEVKAIVAPEIEGQETYDFEDKSKQENEPIFDDKPEAMAKAKVVHIPQPIVPPLRNAPRSAPSTPKGGKAQKSTKKEDKAPEMQVDDEGERIEIEEKDSKKPRLAEGTTSSAVPGDTGMNPGQPELYRIDTPTDDNMSAAGTASQDMVSGVSNGEVPDAEEMRKKYHMPVNKDHVWFQKWLDERKEYFQSEMVANIMDYLDQIGAAEEEQKKARKMEIKKLNEDFGAFTPRDGRLIPKEITVFGHKWVDKVSEGIAKSRLTCQDFKRKGQDNDRNTSEAPSNFCPTPHGCSRKLLEVYSMATGLPRVKADLTSAFLIANDQGDKTGQPVMMKPPKEWLEDYDDWYLLQPKEVQEELKDVPKEHILWQVDGNLYGRQSAAAQYRDRLEEIITKELPPEQYEFQRGAIDGCVYKCEKTGTVLIHHIDDFDICGPEKVLNDLLMIQFPKNGCKLKMGEMEYPFVGSKTTSEFLGRTKINVEEAVITKPNAKHVEVILKQLGLENAKPGPVPGKKLDLTQELAKRIREPRECDMANLKVLGRYLRGTTNYGHVTKLTEGIDIREGIPMHCYCDSDWAGDQESRRSTSGEAIFVGELVRNGCELIGLVDLTEDGLDKHVSKTNMRTIGSVNENENKRWKAQTGSKLSVRQHASGVKRNGNLGGHTCVVGRQSHHAGKHRD</sequence>
<reference evidence="2" key="1">
    <citation type="submission" date="2022-10" db="EMBL/GenBank/DDBJ databases">
        <authorList>
            <person name="Chen Y."/>
            <person name="Dougan E. K."/>
            <person name="Chan C."/>
            <person name="Rhodes N."/>
            <person name="Thang M."/>
        </authorList>
    </citation>
    <scope>NUCLEOTIDE SEQUENCE</scope>
</reference>
<name>A0A9P1GRU5_9DINO</name>
<feature type="compositionally biased region" description="Polar residues" evidence="1">
    <location>
        <begin position="12"/>
        <end position="23"/>
    </location>
</feature>
<evidence type="ECO:0000313" key="4">
    <source>
        <dbReference type="Proteomes" id="UP001152797"/>
    </source>
</evidence>
<feature type="compositionally biased region" description="Basic and acidic residues" evidence="1">
    <location>
        <begin position="596"/>
        <end position="605"/>
    </location>
</feature>
<protein>
    <submittedName>
        <fullName evidence="3">Uncharacterized mitochondrial protein AtMg00810 (ORF240b)</fullName>
    </submittedName>
</protein>
<feature type="compositionally biased region" description="Low complexity" evidence="1">
    <location>
        <begin position="233"/>
        <end position="251"/>
    </location>
</feature>
<gene>
    <name evidence="2" type="ORF">C1SCF055_LOCUS44193</name>
</gene>
<feature type="compositionally biased region" description="Basic and acidic residues" evidence="1">
    <location>
        <begin position="41"/>
        <end position="50"/>
    </location>
</feature>
<feature type="region of interest" description="Disordered" evidence="1">
    <location>
        <begin position="175"/>
        <end position="330"/>
    </location>
</feature>
<reference evidence="3 4" key="2">
    <citation type="submission" date="2024-05" db="EMBL/GenBank/DDBJ databases">
        <authorList>
            <person name="Chen Y."/>
            <person name="Shah S."/>
            <person name="Dougan E. K."/>
            <person name="Thang M."/>
            <person name="Chan C."/>
        </authorList>
    </citation>
    <scope>NUCLEOTIDE SEQUENCE [LARGE SCALE GENOMIC DNA]</scope>
</reference>
<evidence type="ECO:0000256" key="1">
    <source>
        <dbReference type="SAM" id="MobiDB-lite"/>
    </source>
</evidence>
<dbReference type="EMBL" id="CAMXCT020006767">
    <property type="protein sequence ID" value="CAL1173083.1"/>
    <property type="molecule type" value="Genomic_DNA"/>
</dbReference>
<comment type="caution">
    <text evidence="2">The sequence shown here is derived from an EMBL/GenBank/DDBJ whole genome shotgun (WGS) entry which is preliminary data.</text>
</comment>
<feature type="compositionally biased region" description="Basic and acidic residues" evidence="1">
    <location>
        <begin position="971"/>
        <end position="984"/>
    </location>
</feature>
<feature type="compositionally biased region" description="Basic residues" evidence="1">
    <location>
        <begin position="1546"/>
        <end position="1555"/>
    </location>
</feature>
<organism evidence="2">
    <name type="scientific">Cladocopium goreaui</name>
    <dbReference type="NCBI Taxonomy" id="2562237"/>
    <lineage>
        <taxon>Eukaryota</taxon>
        <taxon>Sar</taxon>
        <taxon>Alveolata</taxon>
        <taxon>Dinophyceae</taxon>
        <taxon>Suessiales</taxon>
        <taxon>Symbiodiniaceae</taxon>
        <taxon>Cladocopium</taxon>
    </lineage>
</organism>
<dbReference type="EMBL" id="CAMXCT010006767">
    <property type="protein sequence ID" value="CAI4019708.1"/>
    <property type="molecule type" value="Genomic_DNA"/>
</dbReference>
<feature type="region of interest" description="Disordered" evidence="1">
    <location>
        <begin position="596"/>
        <end position="622"/>
    </location>
</feature>
<feature type="region of interest" description="Disordered" evidence="1">
    <location>
        <begin position="926"/>
        <end position="1012"/>
    </location>
</feature>
<accession>A0A9P1GRU5</accession>
<feature type="compositionally biased region" description="Basic and acidic residues" evidence="1">
    <location>
        <begin position="252"/>
        <end position="300"/>
    </location>
</feature>
<dbReference type="EMBL" id="CAMXCT030006767">
    <property type="protein sequence ID" value="CAL4807020.1"/>
    <property type="molecule type" value="Genomic_DNA"/>
</dbReference>
<evidence type="ECO:0000313" key="2">
    <source>
        <dbReference type="EMBL" id="CAI4019708.1"/>
    </source>
</evidence>